<reference evidence="2" key="1">
    <citation type="submission" date="2019-11" db="EMBL/GenBank/DDBJ databases">
        <authorList>
            <person name="Liu Y."/>
            <person name="Hou J."/>
            <person name="Li T.-Q."/>
            <person name="Guan C.-H."/>
            <person name="Wu X."/>
            <person name="Wu H.-Z."/>
            <person name="Ling F."/>
            <person name="Zhang R."/>
            <person name="Shi X.-G."/>
            <person name="Ren J.-P."/>
            <person name="Chen E.-F."/>
            <person name="Sun J.-M."/>
        </authorList>
    </citation>
    <scope>NUCLEOTIDE SEQUENCE</scope>
    <source>
        <strain evidence="2">Adult_tree_wgs_1</strain>
        <tissue evidence="2">Leaves</tissue>
    </source>
</reference>
<evidence type="ECO:0000313" key="3">
    <source>
        <dbReference type="Proteomes" id="UP000626092"/>
    </source>
</evidence>
<dbReference type="AlphaFoldDB" id="A0A834H6Y5"/>
<dbReference type="OrthoDB" id="10467799at2759"/>
<organism evidence="2 3">
    <name type="scientific">Rhododendron simsii</name>
    <name type="common">Sims's rhododendron</name>
    <dbReference type="NCBI Taxonomy" id="118357"/>
    <lineage>
        <taxon>Eukaryota</taxon>
        <taxon>Viridiplantae</taxon>
        <taxon>Streptophyta</taxon>
        <taxon>Embryophyta</taxon>
        <taxon>Tracheophyta</taxon>
        <taxon>Spermatophyta</taxon>
        <taxon>Magnoliopsida</taxon>
        <taxon>eudicotyledons</taxon>
        <taxon>Gunneridae</taxon>
        <taxon>Pentapetalae</taxon>
        <taxon>asterids</taxon>
        <taxon>Ericales</taxon>
        <taxon>Ericaceae</taxon>
        <taxon>Ericoideae</taxon>
        <taxon>Rhodoreae</taxon>
        <taxon>Rhododendron</taxon>
    </lineage>
</organism>
<sequence length="133" mass="14334">MLASRQHFHFLPVFKQAKAYTTALRFGGTRRIVQYDREAVNCGRVESLGLRRRRSGDEAGSGGGGEAAEAADDPSGEEEEEGGEDDEGEEDDGVEEGAAADLEVVVVQFGVVPVEGWGVLGGHFRRTRPKVND</sequence>
<dbReference type="Proteomes" id="UP000626092">
    <property type="component" value="Unassembled WGS sequence"/>
</dbReference>
<feature type="compositionally biased region" description="Acidic residues" evidence="1">
    <location>
        <begin position="69"/>
        <end position="95"/>
    </location>
</feature>
<dbReference type="EMBL" id="WJXA01000003">
    <property type="protein sequence ID" value="KAF7148294.1"/>
    <property type="molecule type" value="Genomic_DNA"/>
</dbReference>
<feature type="region of interest" description="Disordered" evidence="1">
    <location>
        <begin position="51"/>
        <end position="97"/>
    </location>
</feature>
<accession>A0A834H6Y5</accession>
<keyword evidence="3" id="KW-1185">Reference proteome</keyword>
<proteinExistence type="predicted"/>
<name>A0A834H6Y5_RHOSS</name>
<protein>
    <submittedName>
        <fullName evidence="2">Uncharacterized protein</fullName>
    </submittedName>
</protein>
<comment type="caution">
    <text evidence="2">The sequence shown here is derived from an EMBL/GenBank/DDBJ whole genome shotgun (WGS) entry which is preliminary data.</text>
</comment>
<evidence type="ECO:0000313" key="2">
    <source>
        <dbReference type="EMBL" id="KAF7148294.1"/>
    </source>
</evidence>
<evidence type="ECO:0000256" key="1">
    <source>
        <dbReference type="SAM" id="MobiDB-lite"/>
    </source>
</evidence>
<gene>
    <name evidence="2" type="ORF">RHSIM_Rhsim03G0145300</name>
</gene>